<evidence type="ECO:0000256" key="10">
    <source>
        <dbReference type="RuleBase" id="RU364030"/>
    </source>
</evidence>
<dbReference type="OrthoDB" id="296187at2759"/>
<accession>A0A1D1UJC4</accession>
<dbReference type="GO" id="GO:0007021">
    <property type="term" value="P:tubulin complex assembly"/>
    <property type="evidence" value="ECO:0007669"/>
    <property type="project" value="UniProtKB-UniRule"/>
</dbReference>
<comment type="function">
    <text evidence="1">Tubulin-folding protein; involved in the early step of the tubulin folding pathway.</text>
</comment>
<evidence type="ECO:0000256" key="6">
    <source>
        <dbReference type="ARBA" id="ARBA00022701"/>
    </source>
</evidence>
<protein>
    <recommendedName>
        <fullName evidence="4 10">Tubulin-specific chaperone A</fullName>
    </recommendedName>
</protein>
<keyword evidence="6 10" id="KW-0493">Microtubule</keyword>
<name>A0A1D1UJC4_RAMVA</name>
<keyword evidence="11" id="KW-0175">Coiled coil</keyword>
<dbReference type="AlphaFoldDB" id="A0A1D1UJC4"/>
<evidence type="ECO:0000256" key="3">
    <source>
        <dbReference type="ARBA" id="ARBA00006806"/>
    </source>
</evidence>
<evidence type="ECO:0000256" key="5">
    <source>
        <dbReference type="ARBA" id="ARBA00022490"/>
    </source>
</evidence>
<gene>
    <name evidence="12" type="primary">RvY_01177-1</name>
    <name evidence="12" type="synonym">RvY_01177.1</name>
    <name evidence="12" type="ORF">RvY_01177</name>
</gene>
<dbReference type="STRING" id="947166.A0A1D1UJC4"/>
<comment type="caution">
    <text evidence="12">The sequence shown here is derived from an EMBL/GenBank/DDBJ whole genome shotgun (WGS) entry which is preliminary data.</text>
</comment>
<evidence type="ECO:0000313" key="13">
    <source>
        <dbReference type="Proteomes" id="UP000186922"/>
    </source>
</evidence>
<comment type="subunit">
    <text evidence="9 10">Supercomplex made of cofactors A to E. Cofactors A and D function by capturing and stabilizing tubulin in a quasi-native conformation. Cofactor E binds to the cofactor D-tubulin complex; interaction with cofactor C then causes the release of tubulin polypeptides that are committed to the native state.</text>
</comment>
<evidence type="ECO:0000313" key="12">
    <source>
        <dbReference type="EMBL" id="GAU88485.1"/>
    </source>
</evidence>
<sequence length="109" mass="12992">MADPRLRNLKVKTGVVKRLYREKISYEKELEKERQKLTSMRQKGEDEYRVKKQEEVVQECLMMIPNCKIRLNNSWTDLKTSVEAEPGFSNTEEYQEAKKVLNEVEPNLR</sequence>
<evidence type="ECO:0000256" key="9">
    <source>
        <dbReference type="ARBA" id="ARBA00026055"/>
    </source>
</evidence>
<keyword evidence="8 10" id="KW-0206">Cytoskeleton</keyword>
<evidence type="ECO:0000256" key="1">
    <source>
        <dbReference type="ARBA" id="ARBA00003046"/>
    </source>
</evidence>
<keyword evidence="7 10" id="KW-0143">Chaperone</keyword>
<evidence type="ECO:0000256" key="4">
    <source>
        <dbReference type="ARBA" id="ARBA00015002"/>
    </source>
</evidence>
<dbReference type="GO" id="GO:0048487">
    <property type="term" value="F:beta-tubulin binding"/>
    <property type="evidence" value="ECO:0007669"/>
    <property type="project" value="InterPro"/>
</dbReference>
<dbReference type="SUPFAM" id="SSF46988">
    <property type="entry name" value="Tubulin chaperone cofactor A"/>
    <property type="match status" value="1"/>
</dbReference>
<evidence type="ECO:0000256" key="8">
    <source>
        <dbReference type="ARBA" id="ARBA00023212"/>
    </source>
</evidence>
<evidence type="ECO:0000256" key="2">
    <source>
        <dbReference type="ARBA" id="ARBA00004245"/>
    </source>
</evidence>
<keyword evidence="13" id="KW-1185">Reference proteome</keyword>
<dbReference type="Proteomes" id="UP000186922">
    <property type="component" value="Unassembled WGS sequence"/>
</dbReference>
<dbReference type="InterPro" id="IPR036126">
    <property type="entry name" value="TBCA_sf"/>
</dbReference>
<keyword evidence="5 10" id="KW-0963">Cytoplasm</keyword>
<comment type="similarity">
    <text evidence="3 10">Belongs to the TBCA family.</text>
</comment>
<evidence type="ECO:0000256" key="7">
    <source>
        <dbReference type="ARBA" id="ARBA00023186"/>
    </source>
</evidence>
<organism evidence="12 13">
    <name type="scientific">Ramazzottius varieornatus</name>
    <name type="common">Water bear</name>
    <name type="synonym">Tardigrade</name>
    <dbReference type="NCBI Taxonomy" id="947166"/>
    <lineage>
        <taxon>Eukaryota</taxon>
        <taxon>Metazoa</taxon>
        <taxon>Ecdysozoa</taxon>
        <taxon>Tardigrada</taxon>
        <taxon>Eutardigrada</taxon>
        <taxon>Parachela</taxon>
        <taxon>Hypsibioidea</taxon>
        <taxon>Ramazzottiidae</taxon>
        <taxon>Ramazzottius</taxon>
    </lineage>
</organism>
<dbReference type="PANTHER" id="PTHR21500">
    <property type="entry name" value="TUBULIN-SPECIFIC CHAPERONE A"/>
    <property type="match status" value="1"/>
</dbReference>
<dbReference type="Gene3D" id="1.20.58.90">
    <property type="match status" value="1"/>
</dbReference>
<reference evidence="12 13" key="1">
    <citation type="journal article" date="2016" name="Nat. Commun.">
        <title>Extremotolerant tardigrade genome and improved radiotolerance of human cultured cells by tardigrade-unique protein.</title>
        <authorList>
            <person name="Hashimoto T."/>
            <person name="Horikawa D.D."/>
            <person name="Saito Y."/>
            <person name="Kuwahara H."/>
            <person name="Kozuka-Hata H."/>
            <person name="Shin-I T."/>
            <person name="Minakuchi Y."/>
            <person name="Ohishi K."/>
            <person name="Motoyama A."/>
            <person name="Aizu T."/>
            <person name="Enomoto A."/>
            <person name="Kondo K."/>
            <person name="Tanaka S."/>
            <person name="Hara Y."/>
            <person name="Koshikawa S."/>
            <person name="Sagara H."/>
            <person name="Miura T."/>
            <person name="Yokobori S."/>
            <person name="Miyagawa K."/>
            <person name="Suzuki Y."/>
            <person name="Kubo T."/>
            <person name="Oyama M."/>
            <person name="Kohara Y."/>
            <person name="Fujiyama A."/>
            <person name="Arakawa K."/>
            <person name="Katayama T."/>
            <person name="Toyoda A."/>
            <person name="Kunieda T."/>
        </authorList>
    </citation>
    <scope>NUCLEOTIDE SEQUENCE [LARGE SCALE GENOMIC DNA]</scope>
    <source>
        <strain evidence="12 13">YOKOZUNA-1</strain>
    </source>
</reference>
<dbReference type="GO" id="GO:0007023">
    <property type="term" value="P:post-chaperonin tubulin folding pathway"/>
    <property type="evidence" value="ECO:0007669"/>
    <property type="project" value="UniProtKB-UniRule"/>
</dbReference>
<feature type="coiled-coil region" evidence="11">
    <location>
        <begin position="16"/>
        <end position="47"/>
    </location>
</feature>
<proteinExistence type="inferred from homology"/>
<comment type="subcellular location">
    <subcellularLocation>
        <location evidence="2 10">Cytoplasm</location>
        <location evidence="2 10">Cytoskeleton</location>
    </subcellularLocation>
</comment>
<evidence type="ECO:0000256" key="11">
    <source>
        <dbReference type="SAM" id="Coils"/>
    </source>
</evidence>
<dbReference type="EMBL" id="BDGG01000001">
    <property type="protein sequence ID" value="GAU88485.1"/>
    <property type="molecule type" value="Genomic_DNA"/>
</dbReference>
<dbReference type="PANTHER" id="PTHR21500:SF0">
    <property type="entry name" value="TUBULIN-SPECIFIC CHAPERONE A"/>
    <property type="match status" value="1"/>
</dbReference>
<dbReference type="Pfam" id="PF02970">
    <property type="entry name" value="TBCA"/>
    <property type="match status" value="1"/>
</dbReference>
<dbReference type="GO" id="GO:0005829">
    <property type="term" value="C:cytosol"/>
    <property type="evidence" value="ECO:0007669"/>
    <property type="project" value="TreeGrafter"/>
</dbReference>
<dbReference type="GO" id="GO:0005874">
    <property type="term" value="C:microtubule"/>
    <property type="evidence" value="ECO:0007669"/>
    <property type="project" value="UniProtKB-KW"/>
</dbReference>
<dbReference type="FunFam" id="1.20.58.90:FF:000010">
    <property type="entry name" value="Tubulin-specific chaperone A"/>
    <property type="match status" value="1"/>
</dbReference>
<dbReference type="InterPro" id="IPR004226">
    <property type="entry name" value="TBCA"/>
</dbReference>